<dbReference type="Proteomes" id="UP000046155">
    <property type="component" value="Unassembled WGS sequence"/>
</dbReference>
<keyword evidence="1" id="KW-0812">Transmembrane</keyword>
<keyword evidence="1" id="KW-1133">Transmembrane helix</keyword>
<gene>
    <name evidence="2" type="ORF">SSCH_410002</name>
</gene>
<evidence type="ECO:0000313" key="3">
    <source>
        <dbReference type="Proteomes" id="UP000046155"/>
    </source>
</evidence>
<protein>
    <submittedName>
        <fullName evidence="2">Uncharacterized protein</fullName>
    </submittedName>
</protein>
<evidence type="ECO:0000313" key="2">
    <source>
        <dbReference type="EMBL" id="CEO89198.1"/>
    </source>
</evidence>
<evidence type="ECO:0000256" key="1">
    <source>
        <dbReference type="SAM" id="Phobius"/>
    </source>
</evidence>
<sequence length="77" mass="8538">MFFREGGLGGRAIGVPLLAIYPSVMIVMSINNPYVNQYASFTSIKKQEKNSSPPVIGSERRHNIELSLFAFVSMRSS</sequence>
<proteinExistence type="predicted"/>
<keyword evidence="3" id="KW-1185">Reference proteome</keyword>
<name>A0A0B7MLW8_9FIRM</name>
<organism evidence="2 3">
    <name type="scientific">Syntrophaceticus schinkii</name>
    <dbReference type="NCBI Taxonomy" id="499207"/>
    <lineage>
        <taxon>Bacteria</taxon>
        <taxon>Bacillati</taxon>
        <taxon>Bacillota</taxon>
        <taxon>Clostridia</taxon>
        <taxon>Thermoanaerobacterales</taxon>
        <taxon>Thermoanaerobacterales Family III. Incertae Sedis</taxon>
        <taxon>Syntrophaceticus</taxon>
    </lineage>
</organism>
<dbReference type="AlphaFoldDB" id="A0A0B7MLW8"/>
<keyword evidence="1" id="KW-0472">Membrane</keyword>
<feature type="transmembrane region" description="Helical" evidence="1">
    <location>
        <begin position="12"/>
        <end position="30"/>
    </location>
</feature>
<reference evidence="3" key="1">
    <citation type="submission" date="2015-01" db="EMBL/GenBank/DDBJ databases">
        <authorList>
            <person name="Manzoor Shahid"/>
            <person name="Zubair Saima"/>
        </authorList>
    </citation>
    <scope>NUCLEOTIDE SEQUENCE [LARGE SCALE GENOMIC DNA]</scope>
    <source>
        <strain evidence="3">Sp3</strain>
    </source>
</reference>
<dbReference type="EMBL" id="CDRZ01000238">
    <property type="protein sequence ID" value="CEO89198.1"/>
    <property type="molecule type" value="Genomic_DNA"/>
</dbReference>
<accession>A0A0B7MLW8</accession>